<dbReference type="KEGG" id="dpx:DAPPUDRAFT_279076"/>
<keyword evidence="3" id="KW-1185">Reference proteome</keyword>
<protein>
    <submittedName>
        <fullName evidence="2">Uncharacterized protein</fullName>
    </submittedName>
</protein>
<evidence type="ECO:0000313" key="3">
    <source>
        <dbReference type="Proteomes" id="UP000000305"/>
    </source>
</evidence>
<organism evidence="2 3">
    <name type="scientific">Daphnia pulex</name>
    <name type="common">Water flea</name>
    <dbReference type="NCBI Taxonomy" id="6669"/>
    <lineage>
        <taxon>Eukaryota</taxon>
        <taxon>Metazoa</taxon>
        <taxon>Ecdysozoa</taxon>
        <taxon>Arthropoda</taxon>
        <taxon>Crustacea</taxon>
        <taxon>Branchiopoda</taxon>
        <taxon>Diplostraca</taxon>
        <taxon>Cladocera</taxon>
        <taxon>Anomopoda</taxon>
        <taxon>Daphniidae</taxon>
        <taxon>Daphnia</taxon>
    </lineage>
</organism>
<dbReference type="InParanoid" id="E9I771"/>
<evidence type="ECO:0000313" key="2">
    <source>
        <dbReference type="EMBL" id="EFX60160.1"/>
    </source>
</evidence>
<dbReference type="Proteomes" id="UP000000305">
    <property type="component" value="Unassembled WGS sequence"/>
</dbReference>
<proteinExistence type="predicted"/>
<name>E9I771_DAPPU</name>
<sequence>MKAPVHTEAVICADPAAWATQARVAGQAAAASTTPPGTISTSGAAALAKSASGNTRRPARARTGAMLRATHCTTNGAAASGCCRWCMRLAVVNTS</sequence>
<reference evidence="2 3" key="1">
    <citation type="journal article" date="2011" name="Science">
        <title>The ecoresponsive genome of Daphnia pulex.</title>
        <authorList>
            <person name="Colbourne J.K."/>
            <person name="Pfrender M.E."/>
            <person name="Gilbert D."/>
            <person name="Thomas W.K."/>
            <person name="Tucker A."/>
            <person name="Oakley T.H."/>
            <person name="Tokishita S."/>
            <person name="Aerts A."/>
            <person name="Arnold G.J."/>
            <person name="Basu M.K."/>
            <person name="Bauer D.J."/>
            <person name="Caceres C.E."/>
            <person name="Carmel L."/>
            <person name="Casola C."/>
            <person name="Choi J.H."/>
            <person name="Detter J.C."/>
            <person name="Dong Q."/>
            <person name="Dusheyko S."/>
            <person name="Eads B.D."/>
            <person name="Frohlich T."/>
            <person name="Geiler-Samerotte K.A."/>
            <person name="Gerlach D."/>
            <person name="Hatcher P."/>
            <person name="Jogdeo S."/>
            <person name="Krijgsveld J."/>
            <person name="Kriventseva E.V."/>
            <person name="Kultz D."/>
            <person name="Laforsch C."/>
            <person name="Lindquist E."/>
            <person name="Lopez J."/>
            <person name="Manak J.R."/>
            <person name="Muller J."/>
            <person name="Pangilinan J."/>
            <person name="Patwardhan R.P."/>
            <person name="Pitluck S."/>
            <person name="Pritham E.J."/>
            <person name="Rechtsteiner A."/>
            <person name="Rho M."/>
            <person name="Rogozin I.B."/>
            <person name="Sakarya O."/>
            <person name="Salamov A."/>
            <person name="Schaack S."/>
            <person name="Shapiro H."/>
            <person name="Shiga Y."/>
            <person name="Skalitzky C."/>
            <person name="Smith Z."/>
            <person name="Souvorov A."/>
            <person name="Sung W."/>
            <person name="Tang Z."/>
            <person name="Tsuchiya D."/>
            <person name="Tu H."/>
            <person name="Vos H."/>
            <person name="Wang M."/>
            <person name="Wolf Y.I."/>
            <person name="Yamagata H."/>
            <person name="Yamada T."/>
            <person name="Ye Y."/>
            <person name="Shaw J.R."/>
            <person name="Andrews J."/>
            <person name="Crease T.J."/>
            <person name="Tang H."/>
            <person name="Lucas S.M."/>
            <person name="Robertson H.M."/>
            <person name="Bork P."/>
            <person name="Koonin E.V."/>
            <person name="Zdobnov E.M."/>
            <person name="Grigoriev I.V."/>
            <person name="Lynch M."/>
            <person name="Boore J.L."/>
        </authorList>
    </citation>
    <scope>NUCLEOTIDE SEQUENCE [LARGE SCALE GENOMIC DNA]</scope>
</reference>
<feature type="compositionally biased region" description="Low complexity" evidence="1">
    <location>
        <begin position="25"/>
        <end position="52"/>
    </location>
</feature>
<evidence type="ECO:0000256" key="1">
    <source>
        <dbReference type="SAM" id="MobiDB-lite"/>
    </source>
</evidence>
<accession>E9I771</accession>
<gene>
    <name evidence="2" type="ORF">DAPPUDRAFT_279076</name>
</gene>
<dbReference type="HOGENOM" id="CLU_2374867_0_0_1"/>
<dbReference type="EMBL" id="GL737001">
    <property type="protein sequence ID" value="EFX60160.1"/>
    <property type="molecule type" value="Genomic_DNA"/>
</dbReference>
<feature type="region of interest" description="Disordered" evidence="1">
    <location>
        <begin position="25"/>
        <end position="59"/>
    </location>
</feature>
<dbReference type="AlphaFoldDB" id="E9I771"/>